<dbReference type="RefSeq" id="WP_181658581.1">
    <property type="nucleotide sequence ID" value="NZ_JACEHE010000010.1"/>
</dbReference>
<gene>
    <name evidence="2" type="ORF">H1D24_17780</name>
</gene>
<evidence type="ECO:0000256" key="1">
    <source>
        <dbReference type="SAM" id="SignalP"/>
    </source>
</evidence>
<protein>
    <recommendedName>
        <fullName evidence="4">Lipoprotein</fullName>
    </recommendedName>
</protein>
<dbReference type="EMBL" id="JACEHE010000010">
    <property type="protein sequence ID" value="MBA2947607.1"/>
    <property type="molecule type" value="Genomic_DNA"/>
</dbReference>
<evidence type="ECO:0008006" key="4">
    <source>
        <dbReference type="Google" id="ProtNLM"/>
    </source>
</evidence>
<feature type="signal peptide" evidence="1">
    <location>
        <begin position="1"/>
        <end position="24"/>
    </location>
</feature>
<sequence>MHFRTIRRTAAGLVLVLLPLLAVASCGEEPKKHFPGAFPGTHTDVSAAQAFHDFGLDVPTSAKVVGYYAWSQDDTYPMAAVLRMPCSAVPGFVSGSGLRKASSREGAIAGVQVFARDHGWTDDDKDERYLRDRDRPVGVVTHRTGTECKVYLHT</sequence>
<organism evidence="2 3">
    <name type="scientific">Streptomyces himalayensis subsp. himalayensis</name>
    <dbReference type="NCBI Taxonomy" id="2756131"/>
    <lineage>
        <taxon>Bacteria</taxon>
        <taxon>Bacillati</taxon>
        <taxon>Actinomycetota</taxon>
        <taxon>Actinomycetes</taxon>
        <taxon>Kitasatosporales</taxon>
        <taxon>Streptomycetaceae</taxon>
        <taxon>Streptomyces</taxon>
        <taxon>Streptomyces himalayensis</taxon>
    </lineage>
</organism>
<evidence type="ECO:0000313" key="3">
    <source>
        <dbReference type="Proteomes" id="UP000545761"/>
    </source>
</evidence>
<keyword evidence="1" id="KW-0732">Signal</keyword>
<evidence type="ECO:0000313" key="2">
    <source>
        <dbReference type="EMBL" id="MBA2947607.1"/>
    </source>
</evidence>
<accession>A0A7W0DM29</accession>
<name>A0A7W0DM29_9ACTN</name>
<proteinExistence type="predicted"/>
<dbReference type="AlphaFoldDB" id="A0A7W0DM29"/>
<reference evidence="2 3" key="1">
    <citation type="submission" date="2020-07" db="EMBL/GenBank/DDBJ databases">
        <title>Streptomyces isolated from Indian soil.</title>
        <authorList>
            <person name="Mandal S."/>
            <person name="Maiti P.K."/>
        </authorList>
    </citation>
    <scope>NUCLEOTIDE SEQUENCE [LARGE SCALE GENOMIC DNA]</scope>
    <source>
        <strain evidence="2 3">PSKA28</strain>
    </source>
</reference>
<dbReference type="PROSITE" id="PS51257">
    <property type="entry name" value="PROKAR_LIPOPROTEIN"/>
    <property type="match status" value="1"/>
</dbReference>
<dbReference type="Proteomes" id="UP000545761">
    <property type="component" value="Unassembled WGS sequence"/>
</dbReference>
<feature type="chain" id="PRO_5039445841" description="Lipoprotein" evidence="1">
    <location>
        <begin position="25"/>
        <end position="154"/>
    </location>
</feature>
<comment type="caution">
    <text evidence="2">The sequence shown here is derived from an EMBL/GenBank/DDBJ whole genome shotgun (WGS) entry which is preliminary data.</text>
</comment>